<feature type="compositionally biased region" description="Low complexity" evidence="1">
    <location>
        <begin position="74"/>
        <end position="107"/>
    </location>
</feature>
<keyword evidence="2" id="KW-1133">Transmembrane helix</keyword>
<feature type="transmembrane region" description="Helical" evidence="2">
    <location>
        <begin position="25"/>
        <end position="45"/>
    </location>
</feature>
<name>A0A3S8U3B7_9RHOB</name>
<organism evidence="3 4">
    <name type="scientific">Tabrizicola piscis</name>
    <dbReference type="NCBI Taxonomy" id="2494374"/>
    <lineage>
        <taxon>Bacteria</taxon>
        <taxon>Pseudomonadati</taxon>
        <taxon>Pseudomonadota</taxon>
        <taxon>Alphaproteobacteria</taxon>
        <taxon>Rhodobacterales</taxon>
        <taxon>Paracoccaceae</taxon>
        <taxon>Tabrizicola</taxon>
    </lineage>
</organism>
<dbReference type="EMBL" id="CP034328">
    <property type="protein sequence ID" value="AZL58112.1"/>
    <property type="molecule type" value="Genomic_DNA"/>
</dbReference>
<dbReference type="Proteomes" id="UP000282002">
    <property type="component" value="Chromosome"/>
</dbReference>
<feature type="region of interest" description="Disordered" evidence="1">
    <location>
        <begin position="48"/>
        <end position="116"/>
    </location>
</feature>
<protein>
    <submittedName>
        <fullName evidence="3">Uncharacterized protein</fullName>
    </submittedName>
</protein>
<accession>A0A3S8U3B7</accession>
<gene>
    <name evidence="3" type="ORF">EI545_04220</name>
</gene>
<evidence type="ECO:0000313" key="4">
    <source>
        <dbReference type="Proteomes" id="UP000282002"/>
    </source>
</evidence>
<dbReference type="KEGG" id="taw:EI545_04220"/>
<reference evidence="3 4" key="1">
    <citation type="submission" date="2018-12" db="EMBL/GenBank/DDBJ databases">
        <title>Complete genome sequencing of Tabrizicola sp. K13M18.</title>
        <authorList>
            <person name="Bae J.-W."/>
        </authorList>
    </citation>
    <scope>NUCLEOTIDE SEQUENCE [LARGE SCALE GENOMIC DNA]</scope>
    <source>
        <strain evidence="3 4">K13M18</strain>
    </source>
</reference>
<evidence type="ECO:0000313" key="3">
    <source>
        <dbReference type="EMBL" id="AZL58112.1"/>
    </source>
</evidence>
<keyword evidence="2" id="KW-0472">Membrane</keyword>
<sequence>MTDIPPRTPPGKVDRRTDTRPPQTGMWLVLLVVVALIVAVVVFTFDRSASVLDEPDTTPASTAPDQGGVGAPETAPDQTGTPTGTTTDTGTDDGAATVDPTAPAPGTAVETPPAEP</sequence>
<evidence type="ECO:0000256" key="1">
    <source>
        <dbReference type="SAM" id="MobiDB-lite"/>
    </source>
</evidence>
<evidence type="ECO:0000256" key="2">
    <source>
        <dbReference type="SAM" id="Phobius"/>
    </source>
</evidence>
<dbReference type="RefSeq" id="WP_125324313.1">
    <property type="nucleotide sequence ID" value="NZ_CP034328.1"/>
</dbReference>
<keyword evidence="2" id="KW-0812">Transmembrane</keyword>
<feature type="region of interest" description="Disordered" evidence="1">
    <location>
        <begin position="1"/>
        <end position="23"/>
    </location>
</feature>
<dbReference type="AlphaFoldDB" id="A0A3S8U3B7"/>
<keyword evidence="4" id="KW-1185">Reference proteome</keyword>
<proteinExistence type="predicted"/>